<name>A0ABU1LHC5_9FLAO</name>
<gene>
    <name evidence="1" type="ORF">J2781_003061</name>
</gene>
<proteinExistence type="predicted"/>
<dbReference type="Proteomes" id="UP001184853">
    <property type="component" value="Unassembled WGS sequence"/>
</dbReference>
<protein>
    <submittedName>
        <fullName evidence="1">Uncharacterized protein</fullName>
    </submittedName>
</protein>
<evidence type="ECO:0000313" key="2">
    <source>
        <dbReference type="Proteomes" id="UP001184853"/>
    </source>
</evidence>
<keyword evidence="2" id="KW-1185">Reference proteome</keyword>
<comment type="caution">
    <text evidence="1">The sequence shown here is derived from an EMBL/GenBank/DDBJ whole genome shotgun (WGS) entry which is preliminary data.</text>
</comment>
<organism evidence="1 2">
    <name type="scientific">Chryseobacterium geocarposphaerae</name>
    <dbReference type="NCBI Taxonomy" id="1416776"/>
    <lineage>
        <taxon>Bacteria</taxon>
        <taxon>Pseudomonadati</taxon>
        <taxon>Bacteroidota</taxon>
        <taxon>Flavobacteriia</taxon>
        <taxon>Flavobacteriales</taxon>
        <taxon>Weeksellaceae</taxon>
        <taxon>Chryseobacterium group</taxon>
        <taxon>Chryseobacterium</taxon>
    </lineage>
</organism>
<reference evidence="1 2" key="1">
    <citation type="submission" date="2023-07" db="EMBL/GenBank/DDBJ databases">
        <title>Sorghum-associated microbial communities from plants grown in Nebraska, USA.</title>
        <authorList>
            <person name="Schachtman D."/>
        </authorList>
    </citation>
    <scope>NUCLEOTIDE SEQUENCE [LARGE SCALE GENOMIC DNA]</scope>
    <source>
        <strain evidence="1 2">DS1709</strain>
    </source>
</reference>
<evidence type="ECO:0000313" key="1">
    <source>
        <dbReference type="EMBL" id="MDR6406113.1"/>
    </source>
</evidence>
<accession>A0ABU1LHC5</accession>
<dbReference type="EMBL" id="JAVDQS010000009">
    <property type="protein sequence ID" value="MDR6406113.1"/>
    <property type="molecule type" value="Genomic_DNA"/>
</dbReference>
<sequence length="30" mass="3517">MKKLGEKMSIYAELYNTTTQNGHFIVIEEK</sequence>